<evidence type="ECO:0000259" key="5">
    <source>
        <dbReference type="Pfam" id="PF22936"/>
    </source>
</evidence>
<protein>
    <submittedName>
        <fullName evidence="6">Reverse transcriptase, RNA-dependent DNA polymerase</fullName>
    </submittedName>
</protein>
<evidence type="ECO:0000259" key="3">
    <source>
        <dbReference type="Pfam" id="PF07727"/>
    </source>
</evidence>
<dbReference type="InterPro" id="IPR013103">
    <property type="entry name" value="RVT_2"/>
</dbReference>
<dbReference type="GO" id="GO:0003676">
    <property type="term" value="F:nucleic acid binding"/>
    <property type="evidence" value="ECO:0007669"/>
    <property type="project" value="InterPro"/>
</dbReference>
<dbReference type="SUPFAM" id="SSF56672">
    <property type="entry name" value="DNA/RNA polymerases"/>
    <property type="match status" value="1"/>
</dbReference>
<dbReference type="PANTHER" id="PTHR47481:SF28">
    <property type="entry name" value="RETROTRANSPOSON COPIA-LIKE N-TERMINAL DOMAIN-CONTAINING PROTEIN"/>
    <property type="match status" value="1"/>
</dbReference>
<evidence type="ECO:0000313" key="7">
    <source>
        <dbReference type="Proteomes" id="UP000188268"/>
    </source>
</evidence>
<feature type="compositionally biased region" description="Basic residues" evidence="2">
    <location>
        <begin position="143"/>
        <end position="153"/>
    </location>
</feature>
<accession>A0A1R3IIS7</accession>
<dbReference type="OrthoDB" id="1737296at2759"/>
<dbReference type="Pfam" id="PF13976">
    <property type="entry name" value="gag_pre-integrs"/>
    <property type="match status" value="1"/>
</dbReference>
<proteinExistence type="predicted"/>
<dbReference type="InterPro" id="IPR054722">
    <property type="entry name" value="PolX-like_BBD"/>
</dbReference>
<keyword evidence="6" id="KW-0548">Nucleotidyltransferase</keyword>
<feature type="domain" description="Reverse transcriptase Ty1/copia-type" evidence="3">
    <location>
        <begin position="580"/>
        <end position="750"/>
    </location>
</feature>
<dbReference type="InterPro" id="IPR036875">
    <property type="entry name" value="Znf_CCHC_sf"/>
</dbReference>
<reference evidence="6 7" key="1">
    <citation type="submission" date="2013-09" db="EMBL/GenBank/DDBJ databases">
        <title>Corchorus capsularis genome sequencing.</title>
        <authorList>
            <person name="Alam M."/>
            <person name="Haque M.S."/>
            <person name="Islam M.S."/>
            <person name="Emdad E.M."/>
            <person name="Islam M.M."/>
            <person name="Ahmed B."/>
            <person name="Halim A."/>
            <person name="Hossen Q.M.M."/>
            <person name="Hossain M.Z."/>
            <person name="Ahmed R."/>
            <person name="Khan M.M."/>
            <person name="Islam R."/>
            <person name="Rashid M.M."/>
            <person name="Khan S.A."/>
            <person name="Rahman M.S."/>
            <person name="Alam M."/>
        </authorList>
    </citation>
    <scope>NUCLEOTIDE SEQUENCE [LARGE SCALE GENOMIC DNA]</scope>
    <source>
        <strain evidence="7">cv. CVL-1</strain>
        <tissue evidence="6">Whole seedling</tissue>
    </source>
</reference>
<dbReference type="PANTHER" id="PTHR47481">
    <property type="match status" value="1"/>
</dbReference>
<dbReference type="STRING" id="210143.A0A1R3IIS7"/>
<comment type="caution">
    <text evidence="6">The sequence shown here is derived from an EMBL/GenBank/DDBJ whole genome shotgun (WGS) entry which is preliminary data.</text>
</comment>
<feature type="domain" description="Retrovirus-related Pol polyprotein from transposon TNT 1-94-like beta-barrel" evidence="5">
    <location>
        <begin position="211"/>
        <end position="288"/>
    </location>
</feature>
<dbReference type="SUPFAM" id="SSF57756">
    <property type="entry name" value="Retrovirus zinc finger-like domains"/>
    <property type="match status" value="1"/>
</dbReference>
<evidence type="ECO:0000259" key="4">
    <source>
        <dbReference type="Pfam" id="PF13976"/>
    </source>
</evidence>
<dbReference type="GO" id="GO:0008270">
    <property type="term" value="F:zinc ion binding"/>
    <property type="evidence" value="ECO:0007669"/>
    <property type="project" value="InterPro"/>
</dbReference>
<keyword evidence="6" id="KW-0808">Transferase</keyword>
<evidence type="ECO:0000256" key="2">
    <source>
        <dbReference type="SAM" id="MobiDB-lite"/>
    </source>
</evidence>
<keyword evidence="1" id="KW-0378">Hydrolase</keyword>
<dbReference type="CDD" id="cd09272">
    <property type="entry name" value="RNase_HI_RT_Ty1"/>
    <property type="match status" value="1"/>
</dbReference>
<dbReference type="Gramene" id="OMO82489">
    <property type="protein sequence ID" value="OMO82489"/>
    <property type="gene ID" value="CCACVL1_11941"/>
</dbReference>
<evidence type="ECO:0000256" key="1">
    <source>
        <dbReference type="ARBA" id="ARBA00022750"/>
    </source>
</evidence>
<keyword evidence="6" id="KW-0695">RNA-directed DNA polymerase</keyword>
<organism evidence="6 7">
    <name type="scientific">Corchorus capsularis</name>
    <name type="common">Jute</name>
    <dbReference type="NCBI Taxonomy" id="210143"/>
    <lineage>
        <taxon>Eukaryota</taxon>
        <taxon>Viridiplantae</taxon>
        <taxon>Streptophyta</taxon>
        <taxon>Embryophyta</taxon>
        <taxon>Tracheophyta</taxon>
        <taxon>Spermatophyta</taxon>
        <taxon>Magnoliopsida</taxon>
        <taxon>eudicotyledons</taxon>
        <taxon>Gunneridae</taxon>
        <taxon>Pentapetalae</taxon>
        <taxon>rosids</taxon>
        <taxon>malvids</taxon>
        <taxon>Malvales</taxon>
        <taxon>Malvaceae</taxon>
        <taxon>Grewioideae</taxon>
        <taxon>Apeibeae</taxon>
        <taxon>Corchorus</taxon>
    </lineage>
</organism>
<dbReference type="AlphaFoldDB" id="A0A1R3IIS7"/>
<dbReference type="Proteomes" id="UP000188268">
    <property type="component" value="Unassembled WGS sequence"/>
</dbReference>
<dbReference type="InterPro" id="IPR043502">
    <property type="entry name" value="DNA/RNA_pol_sf"/>
</dbReference>
<dbReference type="GO" id="GO:0004190">
    <property type="term" value="F:aspartic-type endopeptidase activity"/>
    <property type="evidence" value="ECO:0007669"/>
    <property type="project" value="UniProtKB-KW"/>
</dbReference>
<dbReference type="Pfam" id="PF22936">
    <property type="entry name" value="Pol_BBD"/>
    <property type="match status" value="1"/>
</dbReference>
<keyword evidence="1" id="KW-0064">Aspartyl protease</keyword>
<name>A0A1R3IIS7_COCAP</name>
<feature type="compositionally biased region" description="Low complexity" evidence="2">
    <location>
        <begin position="457"/>
        <end position="470"/>
    </location>
</feature>
<feature type="region of interest" description="Disordered" evidence="2">
    <location>
        <begin position="449"/>
        <end position="485"/>
    </location>
</feature>
<dbReference type="Pfam" id="PF07727">
    <property type="entry name" value="RVT_2"/>
    <property type="match status" value="1"/>
</dbReference>
<sequence>MLQVKLTATNFSSWRAQFDALLFGYDLVGYVDGSLPAPASEIEKDGQKVPNPTYSFWMRQDKLILLSIFASTSENILPFIASSITSMEAWEKLIKIENPISFEELHDKVAAFELQLKHEAFLSDVSIPTAHYTGKSATDHSSRNFHSRGRSFHNGRGYNDQRSNSRPVCQICDKVGHLAKTCRQGKRFFTSSPTSSPTANYASATSGENSWCMDTGASHHITSNLKNLSIVSDYEGNDEVIVGNGSGLPITHSGIVNLHCHDKSYKLRDVLCVPTMKQDLIFVSKFCKTNNVFVEFHDDFFLIKDVQTKQALTRGLLIDDVYQLPTSTLLKSPFAFSSVHVSLVDWHNRLGHPSHSILQSILNNFSLPSSKAEFSLCNACTIANDISNSFLSYPHLIHLQKILLPASSLESSSLQQSSSTTAPVHEVPSTSMPSEVILLLPSSTAAPSVTPMQAELPSSSMPSQSLPVTSQGRASVRRPAGNTHSMQARAKNNIFKPKTVSIATKYPCSSSIELTCVSQALKDEKWSAAMSEEINALLRNGTCQLVPKSNAQNLVGCKWVFRIKRNPDGSVSRYKARGQRQNWKLFQLDVNNAFLQGTLDEDVFMKQPPGFVDSSNPNHVCKLKKALFGLKQAPRAWYTALSSFLHDYGFMQSKSDPSLFLYHKDGITVYFLVYVDDIILTGSDLQFVHKFVNALSTRFSLKELLPLHYFLGIETVFVRDGLFLSQRKYIVDLLQRTNMLDSKAVTTPMASTTSLTIDDSESLSDPTRAGDKGDRKSVSSYLIYFAGNLVSWKCSKQKTVAKSSTEAEYRAIANAAGESSWLQNILQELHVSTKQVPLILCDNVGATYVSMNLAFHSKMKHMSIDFHFVRDKVNTGQLTVRHVPTHDQLADLLTKPLPRSKFLHLVSKI</sequence>
<keyword evidence="1" id="KW-0645">Protease</keyword>
<gene>
    <name evidence="6" type="ORF">CCACVL1_11941</name>
</gene>
<feature type="domain" description="GAG-pre-integrase" evidence="4">
    <location>
        <begin position="321"/>
        <end position="382"/>
    </location>
</feature>
<dbReference type="InterPro" id="IPR025724">
    <property type="entry name" value="GAG-pre-integrase_dom"/>
</dbReference>
<evidence type="ECO:0000313" key="6">
    <source>
        <dbReference type="EMBL" id="OMO82489.1"/>
    </source>
</evidence>
<keyword evidence="7" id="KW-1185">Reference proteome</keyword>
<dbReference type="EMBL" id="AWWV01010008">
    <property type="protein sequence ID" value="OMO82489.1"/>
    <property type="molecule type" value="Genomic_DNA"/>
</dbReference>
<dbReference type="GO" id="GO:0003964">
    <property type="term" value="F:RNA-directed DNA polymerase activity"/>
    <property type="evidence" value="ECO:0007669"/>
    <property type="project" value="UniProtKB-KW"/>
</dbReference>
<feature type="region of interest" description="Disordered" evidence="2">
    <location>
        <begin position="134"/>
        <end position="164"/>
    </location>
</feature>